<organism evidence="1">
    <name type="scientific">sediment metagenome</name>
    <dbReference type="NCBI Taxonomy" id="749907"/>
    <lineage>
        <taxon>unclassified sequences</taxon>
        <taxon>metagenomes</taxon>
        <taxon>ecological metagenomes</taxon>
    </lineage>
</organism>
<reference evidence="1" key="1">
    <citation type="submission" date="2010-07" db="EMBL/GenBank/DDBJ databases">
        <authorList>
            <consortium name="CONSOLIDER consortium CSD2007-00005"/>
            <person name="Guazzaroni M.-E."/>
            <person name="Richter M."/>
            <person name="Garcia-Salamanca A."/>
            <person name="Yarza P."/>
            <person name="Ferrer M."/>
        </authorList>
    </citation>
    <scope>NUCLEOTIDE SEQUENCE</scope>
</reference>
<name>D9PJT8_9ZZZZ</name>
<evidence type="ECO:0000313" key="1">
    <source>
        <dbReference type="EMBL" id="EFK96167.1"/>
    </source>
</evidence>
<gene>
    <name evidence="1" type="ORF">LDC_1801</name>
</gene>
<dbReference type="AlphaFoldDB" id="D9PJT8"/>
<protein>
    <submittedName>
        <fullName evidence="1">Uncharacterized protein</fullName>
    </submittedName>
</protein>
<accession>D9PJT8</accession>
<dbReference type="EMBL" id="ADZX01000552">
    <property type="protein sequence ID" value="EFK96167.1"/>
    <property type="molecule type" value="Genomic_DNA"/>
</dbReference>
<reference evidence="1" key="2">
    <citation type="journal article" date="2011" name="Microb. Ecol.">
        <title>Taxonomic and Functional Metagenomic Profiling of the Microbial Community in the Anoxic Sediment of a Sub-saline Shallow Lake (Laguna de Carrizo, Central Spain).</title>
        <authorList>
            <person name="Ferrer M."/>
            <person name="Guazzaroni M.E."/>
            <person name="Richter M."/>
            <person name="Garcia-Salamanca A."/>
            <person name="Yarza P."/>
            <person name="Suarez-Suarez A."/>
            <person name="Solano J."/>
            <person name="Alcaide M."/>
            <person name="van Dillewijn P."/>
            <person name="Molina-Henares M.A."/>
            <person name="Lopez-Cortes N."/>
            <person name="Al-Ramahi Y."/>
            <person name="Guerrero C."/>
            <person name="Acosta A."/>
            <person name="de Eugenio L.I."/>
            <person name="Martinez V."/>
            <person name="Marques S."/>
            <person name="Rojo F."/>
            <person name="Santero E."/>
            <person name="Genilloud O."/>
            <person name="Perez-Perez J."/>
            <person name="Rossello-Mora R."/>
            <person name="Ramos J.L."/>
        </authorList>
    </citation>
    <scope>NUCLEOTIDE SEQUENCE</scope>
</reference>
<sequence length="132" mass="15117">MNDKEVSHRVFSSYDEFFRNSSRCQNQENAILLDKSELVNCFGKDSALVCYRAKSKISPDVAQEAILTHIENRLRSSKSVAVIYHISEDYSLIDLSNLLERVDEIICDDKCAIFSTCINETIFGVEFIFNFS</sequence>
<comment type="caution">
    <text evidence="1">The sequence shown here is derived from an EMBL/GenBank/DDBJ whole genome shotgun (WGS) entry which is preliminary data.</text>
</comment>
<proteinExistence type="predicted"/>